<dbReference type="Gene3D" id="3.40.50.1000">
    <property type="entry name" value="HAD superfamily/HAD-like"/>
    <property type="match status" value="1"/>
</dbReference>
<evidence type="ECO:0000313" key="2">
    <source>
        <dbReference type="Proteomes" id="UP000007484"/>
    </source>
</evidence>
<dbReference type="PANTHER" id="PTHR10000:SF8">
    <property type="entry name" value="HAD SUPERFAMILY HYDROLASE-LIKE, TYPE 3"/>
    <property type="match status" value="1"/>
</dbReference>
<dbReference type="HOGENOM" id="CLU_946020_0_0_14"/>
<dbReference type="GO" id="GO:0000287">
    <property type="term" value="F:magnesium ion binding"/>
    <property type="evidence" value="ECO:0007669"/>
    <property type="project" value="TreeGrafter"/>
</dbReference>
<dbReference type="Gene3D" id="3.30.1240.10">
    <property type="match status" value="1"/>
</dbReference>
<keyword evidence="1" id="KW-0378">Hydrolase</keyword>
<dbReference type="Pfam" id="PF08282">
    <property type="entry name" value="Hydrolase_3"/>
    <property type="match status" value="1"/>
</dbReference>
<dbReference type="AlphaFoldDB" id="F0QQZ1"/>
<dbReference type="PANTHER" id="PTHR10000">
    <property type="entry name" value="PHOSPHOSERINE PHOSPHATASE"/>
    <property type="match status" value="1"/>
</dbReference>
<dbReference type="InterPro" id="IPR036412">
    <property type="entry name" value="HAD-like_sf"/>
</dbReference>
<name>F0QQZ1_MYCSL</name>
<gene>
    <name evidence="1" type="ordered locus">MSU_0373</name>
</gene>
<accession>F0QQZ1</accession>
<protein>
    <submittedName>
        <fullName evidence="1">Haloacid dehalogenase-like hydrolase family protein</fullName>
    </submittedName>
</protein>
<organism evidence="1 2">
    <name type="scientific">Mycoplasma suis (strain Illinois)</name>
    <dbReference type="NCBI Taxonomy" id="768700"/>
    <lineage>
        <taxon>Bacteria</taxon>
        <taxon>Bacillati</taxon>
        <taxon>Mycoplasmatota</taxon>
        <taxon>Mollicutes</taxon>
        <taxon>Mycoplasmataceae</taxon>
        <taxon>Mycoplasma</taxon>
    </lineage>
</organism>
<keyword evidence="2" id="KW-1185">Reference proteome</keyword>
<dbReference type="STRING" id="768700.MSU_0373"/>
<dbReference type="InterPro" id="IPR023214">
    <property type="entry name" value="HAD_sf"/>
</dbReference>
<dbReference type="GO" id="GO:0005829">
    <property type="term" value="C:cytosol"/>
    <property type="evidence" value="ECO:0007669"/>
    <property type="project" value="TreeGrafter"/>
</dbReference>
<sequence>MVEKGASRLLKTKIKVLFSDLDGTLLSPRSWLWGKVRTHTLSTLGTFLDDGEHHLILATGRNITRAKVISDWLEERLGGYKIPYLICLNGGTLVNNETGEVIYSKCFKVSKLWELIKFVRRNFLAVFMIFTSDNQLFTENNWISKCFARKFSKKYGAEVKFVELFDLEGNWENIQKVMFISLHRNSEKLRAMLEAKFSEFYVSTHGGWLLEVIDKKINKFYAIEEILKIEKNWNLRECCGAGNEGNDLMMIQECGFGVAVDFHSKKSFKYNPELINFHTTNKDGKAIARALLENF</sequence>
<evidence type="ECO:0000313" key="1">
    <source>
        <dbReference type="EMBL" id="ADX97911.1"/>
    </source>
</evidence>
<dbReference type="SUPFAM" id="SSF56784">
    <property type="entry name" value="HAD-like"/>
    <property type="match status" value="1"/>
</dbReference>
<dbReference type="NCBIfam" id="TIGR01484">
    <property type="entry name" value="HAD-SF-IIB"/>
    <property type="match status" value="1"/>
</dbReference>
<dbReference type="GO" id="GO:0016791">
    <property type="term" value="F:phosphatase activity"/>
    <property type="evidence" value="ECO:0007669"/>
    <property type="project" value="TreeGrafter"/>
</dbReference>
<dbReference type="InterPro" id="IPR006379">
    <property type="entry name" value="HAD-SF_hydro_IIB"/>
</dbReference>
<dbReference type="EMBL" id="CP002525">
    <property type="protein sequence ID" value="ADX97911.1"/>
    <property type="molecule type" value="Genomic_DNA"/>
</dbReference>
<proteinExistence type="predicted"/>
<dbReference type="PROSITE" id="PS01228">
    <property type="entry name" value="COF_1"/>
    <property type="match status" value="1"/>
</dbReference>
<dbReference type="KEGG" id="mss:MSU_0373"/>
<dbReference type="Proteomes" id="UP000007484">
    <property type="component" value="Chromosome"/>
</dbReference>
<reference evidence="1 2" key="1">
    <citation type="journal article" date="2011" name="J. Bacteriol.">
        <title>Complete genome sequences of two hemotropic Mycoplasmas, Mycoplasma haemofelis strain Ohio2 and Mycoplasma suis strain Illinois.</title>
        <authorList>
            <person name="Messick J.B."/>
            <person name="Santos A.P."/>
            <person name="Guimaraes A.M."/>
        </authorList>
    </citation>
    <scope>NUCLEOTIDE SEQUENCE [LARGE SCALE GENOMIC DNA]</scope>
    <source>
        <strain evidence="1 2">Illinois</strain>
    </source>
</reference>